<dbReference type="Proteomes" id="UP000091967">
    <property type="component" value="Unassembled WGS sequence"/>
</dbReference>
<evidence type="ECO:0000256" key="1">
    <source>
        <dbReference type="ARBA" id="ARBA00038215"/>
    </source>
</evidence>
<evidence type="ECO:0000259" key="3">
    <source>
        <dbReference type="Pfam" id="PF00144"/>
    </source>
</evidence>
<feature type="transmembrane region" description="Helical" evidence="2">
    <location>
        <begin position="27"/>
        <end position="47"/>
    </location>
</feature>
<dbReference type="Pfam" id="PF00144">
    <property type="entry name" value="Beta-lactamase"/>
    <property type="match status" value="1"/>
</dbReference>
<feature type="domain" description="Beta-lactamase-related" evidence="3">
    <location>
        <begin position="635"/>
        <end position="982"/>
    </location>
</feature>
<proteinExistence type="inferred from homology"/>
<dbReference type="PANTHER" id="PTHR46825:SF9">
    <property type="entry name" value="BETA-LACTAMASE-RELATED DOMAIN-CONTAINING PROTEIN"/>
    <property type="match status" value="1"/>
</dbReference>
<protein>
    <recommendedName>
        <fullName evidence="3">Beta-lactamase-related domain-containing protein</fullName>
    </recommendedName>
</protein>
<dbReference type="EMBL" id="LYXU01000001">
    <property type="protein sequence ID" value="OBS26090.1"/>
    <property type="molecule type" value="Genomic_DNA"/>
</dbReference>
<name>A0A1B8B022_FUSPO</name>
<dbReference type="STRING" id="36050.A0A1B8B022"/>
<comment type="caution">
    <text evidence="4">The sequence shown here is derived from an EMBL/GenBank/DDBJ whole genome shotgun (WGS) entry which is preliminary data.</text>
</comment>
<feature type="transmembrane region" description="Helical" evidence="2">
    <location>
        <begin position="80"/>
        <end position="99"/>
    </location>
</feature>
<dbReference type="InterPro" id="IPR001466">
    <property type="entry name" value="Beta-lactam-related"/>
</dbReference>
<dbReference type="InterPro" id="IPR050491">
    <property type="entry name" value="AmpC-like"/>
</dbReference>
<sequence length="1144" mass="128008">MSTVLAVYIISLNQQPESQLGSRVMEATSIAATLWPIAFAAVLGTVLRSVALYSCERGTTLGTLEILLGSLTLTNTLKSFFWVKLFSFWSPILMLAWTLSPLGGQSVLRAVALQPEIASYSFPIISYPSTQFRAGFDELPALYALPFGLRTIFGAAFSSSATRLMHVNGSSSNFEEALEQVGGPDEARRLCKQDVWGNVRLPYLHLLDGYDSKDPHKWVYVPNDTIPPYEALVGIPIRGVPTMRAGNSTMMVQSSYISLSCKPWINGTAWLQDNISQLVLADSIVSEGAIGLNYPNHSFFQAYRESRELIFGSPNAPPNFQLDMVKDKYLNETWKGRNSTVLDTSRDRPLKQNLAFFAASVNDSSDRFSWGMTTCSPSTSYVDAEVKCSRSTDFGFLSCSVERLRHTKGHTIRANTTVFSFAYNLPVLAWTTRLIPDPEGGQNDLLNLFLRDPTLARPIGEFYKFTEFITPPPLDKVPLSIFEARLGAILNTVVRASFEQSIIVGADGISPSSKVMSDRFINNTITPLADWANSTGTWTEFDGQVYKVDWLWMSLYGISSLAMIIFTIGHVTLQCKIRSPDILSSVSMLTRDSTYFAVPDGGNIANSSMNKNTELKASSIERAWQENYRLAEPLIKQACTTSGTPGLAIGIFNHEGKIFDKYLGYRDINKKLSPDVETIFNIGSMCKGFTALAVACLVTDGKLHWDDRIDKYIEELRDTQIGSSTIRDALSHRTGLSRSDALFIGSDNQLLLSKAQGTSLLASLGSNRPPRQEFIYNNFGYHAVGCVIEKVASMSYGEFLEERIFKPLGMSRTFTTVPPDLDDNVSLAYIPYFNLELRQVPIPLISSDTVAFSAGGIRSCTRDLVIFYSFLLRAITTSKNIEEIRIDYKDLRTIFEAAMPLKVTSSLREQSYALGWTRTQLPNQVSEITGNSGLLEEYPTLGNYEKGSLLFHHAGNNIGCSSAVYMMPEWDIGIVVLGNSLAHCDATDWTCQILTEKYLNHSSMVEFSPFITSSALRGRSAMERVRDALAKGREPSVLPGDLSVYTGFFWHESHQFYIQVSVGENGDLIMLLQGRDDEKYTLRYYHRNIFVFNETFDQVIERGQWCRPYWFYQIHFVWNDRKVIGLMWRIDDTLEEGCAFMKHG</sequence>
<dbReference type="Gene3D" id="3.40.710.10">
    <property type="entry name" value="DD-peptidase/beta-lactamase superfamily"/>
    <property type="match status" value="1"/>
</dbReference>
<keyword evidence="2" id="KW-1133">Transmembrane helix</keyword>
<keyword evidence="2" id="KW-0472">Membrane</keyword>
<dbReference type="PANTHER" id="PTHR46825">
    <property type="entry name" value="D-ALANYL-D-ALANINE-CARBOXYPEPTIDASE/ENDOPEPTIDASE AMPH"/>
    <property type="match status" value="1"/>
</dbReference>
<evidence type="ECO:0000313" key="4">
    <source>
        <dbReference type="EMBL" id="OBS26090.1"/>
    </source>
</evidence>
<dbReference type="AlphaFoldDB" id="A0A1B8B022"/>
<keyword evidence="5" id="KW-1185">Reference proteome</keyword>
<dbReference type="InterPro" id="IPR012338">
    <property type="entry name" value="Beta-lactam/transpept-like"/>
</dbReference>
<gene>
    <name evidence="4" type="ORF">FPOA_00034</name>
</gene>
<dbReference type="SUPFAM" id="SSF56601">
    <property type="entry name" value="beta-lactamase/transpeptidase-like"/>
    <property type="match status" value="1"/>
</dbReference>
<accession>A0A1B8B022</accession>
<reference evidence="4 5" key="1">
    <citation type="submission" date="2016-06" db="EMBL/GenBank/DDBJ databases">
        <title>Living apart together: crosstalk between the core and supernumerary genomes in a fungal plant pathogen.</title>
        <authorList>
            <person name="Vanheule A."/>
            <person name="Audenaert K."/>
            <person name="Warris S."/>
            <person name="Van De Geest H."/>
            <person name="Schijlen E."/>
            <person name="Hofte M."/>
            <person name="De Saeger S."/>
            <person name="Haesaert G."/>
            <person name="Waalwijk C."/>
            <person name="Van Der Lee T."/>
        </authorList>
    </citation>
    <scope>NUCLEOTIDE SEQUENCE [LARGE SCALE GENOMIC DNA]</scope>
    <source>
        <strain evidence="4 5">2516</strain>
    </source>
</reference>
<evidence type="ECO:0000313" key="5">
    <source>
        <dbReference type="Proteomes" id="UP000091967"/>
    </source>
</evidence>
<evidence type="ECO:0000256" key="2">
    <source>
        <dbReference type="SAM" id="Phobius"/>
    </source>
</evidence>
<keyword evidence="2" id="KW-0812">Transmembrane</keyword>
<organism evidence="4 5">
    <name type="scientific">Fusarium poae</name>
    <dbReference type="NCBI Taxonomy" id="36050"/>
    <lineage>
        <taxon>Eukaryota</taxon>
        <taxon>Fungi</taxon>
        <taxon>Dikarya</taxon>
        <taxon>Ascomycota</taxon>
        <taxon>Pezizomycotina</taxon>
        <taxon>Sordariomycetes</taxon>
        <taxon>Hypocreomycetidae</taxon>
        <taxon>Hypocreales</taxon>
        <taxon>Nectriaceae</taxon>
        <taxon>Fusarium</taxon>
    </lineage>
</organism>
<comment type="similarity">
    <text evidence="1">Belongs to the peptidase S12 family.</text>
</comment>